<dbReference type="GO" id="GO:0051059">
    <property type="term" value="F:NF-kappaB binding"/>
    <property type="evidence" value="ECO:0007669"/>
    <property type="project" value="TreeGrafter"/>
</dbReference>
<evidence type="ECO:0000259" key="4">
    <source>
        <dbReference type="Pfam" id="PF00531"/>
    </source>
</evidence>
<keyword evidence="6" id="KW-1185">Reference proteome</keyword>
<dbReference type="Pfam" id="PF12796">
    <property type="entry name" value="Ank_2"/>
    <property type="match status" value="1"/>
</dbReference>
<evidence type="ECO:0000256" key="1">
    <source>
        <dbReference type="ARBA" id="ARBA00022737"/>
    </source>
</evidence>
<dbReference type="PANTHER" id="PTHR46680:SF3">
    <property type="entry name" value="NF-KAPPA-B INHIBITOR CACTUS"/>
    <property type="match status" value="1"/>
</dbReference>
<dbReference type="SUPFAM" id="SSF47986">
    <property type="entry name" value="DEATH domain"/>
    <property type="match status" value="1"/>
</dbReference>
<dbReference type="SMART" id="SM00248">
    <property type="entry name" value="ANK"/>
    <property type="match status" value="6"/>
</dbReference>
<accession>A0AAV1JA42</accession>
<dbReference type="PROSITE" id="PS50088">
    <property type="entry name" value="ANK_REPEAT"/>
    <property type="match status" value="3"/>
</dbReference>
<feature type="domain" description="Death" evidence="4">
    <location>
        <begin position="427"/>
        <end position="496"/>
    </location>
</feature>
<dbReference type="GO" id="GO:0005829">
    <property type="term" value="C:cytosol"/>
    <property type="evidence" value="ECO:0007669"/>
    <property type="project" value="TreeGrafter"/>
</dbReference>
<dbReference type="SUPFAM" id="SSF48403">
    <property type="entry name" value="Ankyrin repeat"/>
    <property type="match status" value="1"/>
</dbReference>
<protein>
    <recommendedName>
        <fullName evidence="4">Death domain-containing protein</fullName>
    </recommendedName>
</protein>
<organism evidence="5 6">
    <name type="scientific">Leptosia nina</name>
    <dbReference type="NCBI Taxonomy" id="320188"/>
    <lineage>
        <taxon>Eukaryota</taxon>
        <taxon>Metazoa</taxon>
        <taxon>Ecdysozoa</taxon>
        <taxon>Arthropoda</taxon>
        <taxon>Hexapoda</taxon>
        <taxon>Insecta</taxon>
        <taxon>Pterygota</taxon>
        <taxon>Neoptera</taxon>
        <taxon>Endopterygota</taxon>
        <taxon>Lepidoptera</taxon>
        <taxon>Glossata</taxon>
        <taxon>Ditrysia</taxon>
        <taxon>Papilionoidea</taxon>
        <taxon>Pieridae</taxon>
        <taxon>Pierinae</taxon>
        <taxon>Leptosia</taxon>
    </lineage>
</organism>
<gene>
    <name evidence="5" type="ORF">LNINA_LOCUS5479</name>
</gene>
<dbReference type="PROSITE" id="PS50297">
    <property type="entry name" value="ANK_REP_REGION"/>
    <property type="match status" value="1"/>
</dbReference>
<feature type="repeat" description="ANK" evidence="3">
    <location>
        <begin position="297"/>
        <end position="329"/>
    </location>
</feature>
<dbReference type="Pfam" id="PF00531">
    <property type="entry name" value="Death"/>
    <property type="match status" value="1"/>
</dbReference>
<evidence type="ECO:0000256" key="2">
    <source>
        <dbReference type="ARBA" id="ARBA00023043"/>
    </source>
</evidence>
<dbReference type="InterPro" id="IPR002110">
    <property type="entry name" value="Ankyrin_rpt"/>
</dbReference>
<feature type="repeat" description="ANK" evidence="3">
    <location>
        <begin position="195"/>
        <end position="227"/>
    </location>
</feature>
<evidence type="ECO:0000256" key="3">
    <source>
        <dbReference type="PROSITE-ProRule" id="PRU00023"/>
    </source>
</evidence>
<dbReference type="InterPro" id="IPR051070">
    <property type="entry name" value="NF-kappa-B_inhibitor"/>
</dbReference>
<keyword evidence="2 3" id="KW-0040">ANK repeat</keyword>
<evidence type="ECO:0000313" key="6">
    <source>
        <dbReference type="Proteomes" id="UP001497472"/>
    </source>
</evidence>
<dbReference type="Gene3D" id="1.10.533.10">
    <property type="entry name" value="Death Domain, Fas"/>
    <property type="match status" value="1"/>
</dbReference>
<dbReference type="PANTHER" id="PTHR46680">
    <property type="entry name" value="NF-KAPPA-B INHIBITOR ALPHA"/>
    <property type="match status" value="1"/>
</dbReference>
<dbReference type="GO" id="GO:0071356">
    <property type="term" value="P:cellular response to tumor necrosis factor"/>
    <property type="evidence" value="ECO:0007669"/>
    <property type="project" value="TreeGrafter"/>
</dbReference>
<dbReference type="AlphaFoldDB" id="A0AAV1JA42"/>
<comment type="caution">
    <text evidence="5">The sequence shown here is derived from an EMBL/GenBank/DDBJ whole genome shotgun (WGS) entry which is preliminary data.</text>
</comment>
<proteinExistence type="predicted"/>
<keyword evidence="1" id="KW-0677">Repeat</keyword>
<dbReference type="Proteomes" id="UP001497472">
    <property type="component" value="Unassembled WGS sequence"/>
</dbReference>
<dbReference type="Gene3D" id="1.25.40.20">
    <property type="entry name" value="Ankyrin repeat-containing domain"/>
    <property type="match status" value="2"/>
</dbReference>
<sequence>MLSQPNVPAPPIIQLDSTEMNRLLEPNPHIPSEERRRFLDSDLSEYFRTFDENLSSETNLMSFVKNSVLVGDSARVRDVCRKPEEKVIKDIKEESPVKLHEDIRVKTEYSAVYTPEDGLEVKTLVKELCDIIRSERDGKRQIVQDKLKKLFNIRLINGDTFLHMTLCSNQPSLHFIVKLIHDMGMSSLLNIQNNRLRTVLHMAIINDQFDLIPFLLSKGCNPMLDDDEGNNAIHYAVIRGSCLEPLLKGIKDKEDYDIDACNFDKHTALHLSATYSNETYTKLLVDFGASCLVRDSEGRTPLHLAVSNNCMPVVKCLLSRMSPSDIDATDGRDYTALQLACDGPLRPHTLSIAKLLLDKADPTNCDQNSKVAFKMASDKPELMKLLHQYAIFADEVIKSEPEDDYESADEECTTELSELSSYIREVSAILDRSEGWRELAKRLHRDSLLRWYEATPSPTTTLLNHIKELNDGVTSQSLIILLHNIGETEAANIIKERLL</sequence>
<dbReference type="InterPro" id="IPR000488">
    <property type="entry name" value="Death_dom"/>
</dbReference>
<dbReference type="EMBL" id="CAVLEF010000007">
    <property type="protein sequence ID" value="CAK1545864.1"/>
    <property type="molecule type" value="Genomic_DNA"/>
</dbReference>
<evidence type="ECO:0000313" key="5">
    <source>
        <dbReference type="EMBL" id="CAK1545864.1"/>
    </source>
</evidence>
<dbReference type="InterPro" id="IPR036770">
    <property type="entry name" value="Ankyrin_rpt-contain_sf"/>
</dbReference>
<dbReference type="GO" id="GO:0007165">
    <property type="term" value="P:signal transduction"/>
    <property type="evidence" value="ECO:0007669"/>
    <property type="project" value="InterPro"/>
</dbReference>
<dbReference type="InterPro" id="IPR011029">
    <property type="entry name" value="DEATH-like_dom_sf"/>
</dbReference>
<reference evidence="5 6" key="1">
    <citation type="submission" date="2023-11" db="EMBL/GenBank/DDBJ databases">
        <authorList>
            <person name="Okamura Y."/>
        </authorList>
    </citation>
    <scope>NUCLEOTIDE SEQUENCE [LARGE SCALE GENOMIC DNA]</scope>
</reference>
<name>A0AAV1JA42_9NEOP</name>
<feature type="repeat" description="ANK" evidence="3">
    <location>
        <begin position="264"/>
        <end position="296"/>
    </location>
</feature>